<feature type="compositionally biased region" description="Polar residues" evidence="1">
    <location>
        <begin position="942"/>
        <end position="959"/>
    </location>
</feature>
<feature type="compositionally biased region" description="Low complexity" evidence="1">
    <location>
        <begin position="17"/>
        <end position="26"/>
    </location>
</feature>
<evidence type="ECO:0000313" key="3">
    <source>
        <dbReference type="EMBL" id="CAG8069775.1"/>
    </source>
</evidence>
<feature type="compositionally biased region" description="Basic and acidic residues" evidence="1">
    <location>
        <begin position="299"/>
        <end position="309"/>
    </location>
</feature>
<feature type="region of interest" description="Disordered" evidence="1">
    <location>
        <begin position="1106"/>
        <end position="1126"/>
    </location>
</feature>
<feature type="compositionally biased region" description="Acidic residues" evidence="1">
    <location>
        <begin position="900"/>
        <end position="916"/>
    </location>
</feature>
<name>A0A1V6XVE6_PENNA</name>
<feature type="compositionally biased region" description="Acidic residues" evidence="1">
    <location>
        <begin position="807"/>
        <end position="827"/>
    </location>
</feature>
<evidence type="ECO:0000313" key="4">
    <source>
        <dbReference type="EMBL" id="OQE79132.1"/>
    </source>
</evidence>
<feature type="region of interest" description="Disordered" evidence="1">
    <location>
        <begin position="1216"/>
        <end position="1286"/>
    </location>
</feature>
<feature type="region of interest" description="Disordered" evidence="1">
    <location>
        <begin position="1535"/>
        <end position="1569"/>
    </location>
</feature>
<feature type="region of interest" description="Disordered" evidence="1">
    <location>
        <begin position="1039"/>
        <end position="1091"/>
    </location>
</feature>
<dbReference type="InterPro" id="IPR036420">
    <property type="entry name" value="BRCT_dom_sf"/>
</dbReference>
<reference evidence="4" key="1">
    <citation type="submission" date="2016-10" db="EMBL/GenBank/DDBJ databases">
        <title>Uncovering the secondary metabolism of Penicillium species provides insights into the evolution of 6-MSA pathways.</title>
        <authorList>
            <person name="Nielsen J.C."/>
            <person name="Nielsen J."/>
        </authorList>
    </citation>
    <scope>NUCLEOTIDE SEQUENCE [LARGE SCALE GENOMIC DNA]</scope>
    <source>
        <strain evidence="4">IBT 13039</strain>
    </source>
</reference>
<dbReference type="Gene3D" id="3.40.50.10190">
    <property type="entry name" value="BRCT domain"/>
    <property type="match status" value="1"/>
</dbReference>
<feature type="compositionally biased region" description="Polar residues" evidence="1">
    <location>
        <begin position="1535"/>
        <end position="1545"/>
    </location>
</feature>
<evidence type="ECO:0000313" key="5">
    <source>
        <dbReference type="Proteomes" id="UP000191691"/>
    </source>
</evidence>
<feature type="compositionally biased region" description="Polar residues" evidence="1">
    <location>
        <begin position="180"/>
        <end position="195"/>
    </location>
</feature>
<dbReference type="Proteomes" id="UP001153461">
    <property type="component" value="Unassembled WGS sequence"/>
</dbReference>
<feature type="compositionally biased region" description="Acidic residues" evidence="1">
    <location>
        <begin position="706"/>
        <end position="723"/>
    </location>
</feature>
<comment type="caution">
    <text evidence="4">The sequence shown here is derived from an EMBL/GenBank/DDBJ whole genome shotgun (WGS) entry which is preliminary data.</text>
</comment>
<dbReference type="InterPro" id="IPR001357">
    <property type="entry name" value="BRCT_dom"/>
</dbReference>
<feature type="region of interest" description="Disordered" evidence="1">
    <location>
        <begin position="504"/>
        <end position="545"/>
    </location>
</feature>
<dbReference type="CDD" id="cd17716">
    <property type="entry name" value="BRCT_microcephalin_rpt1"/>
    <property type="match status" value="1"/>
</dbReference>
<dbReference type="PROSITE" id="PS50172">
    <property type="entry name" value="BRCT"/>
    <property type="match status" value="1"/>
</dbReference>
<evidence type="ECO:0000259" key="2">
    <source>
        <dbReference type="PROSITE" id="PS50172"/>
    </source>
</evidence>
<feature type="region of interest" description="Disordered" evidence="1">
    <location>
        <begin position="405"/>
        <end position="488"/>
    </location>
</feature>
<feature type="region of interest" description="Disordered" evidence="1">
    <location>
        <begin position="803"/>
        <end position="1006"/>
    </location>
</feature>
<accession>A0A1V6XVE6</accession>
<feature type="compositionally biased region" description="Polar residues" evidence="1">
    <location>
        <begin position="1075"/>
        <end position="1084"/>
    </location>
</feature>
<keyword evidence="5" id="KW-1185">Reference proteome</keyword>
<feature type="compositionally biased region" description="Low complexity" evidence="1">
    <location>
        <begin position="73"/>
        <end position="85"/>
    </location>
</feature>
<feature type="compositionally biased region" description="Low complexity" evidence="1">
    <location>
        <begin position="1227"/>
        <end position="1238"/>
    </location>
</feature>
<feature type="compositionally biased region" description="Low complexity" evidence="1">
    <location>
        <begin position="405"/>
        <end position="416"/>
    </location>
</feature>
<feature type="compositionally biased region" description="Acidic residues" evidence="1">
    <location>
        <begin position="647"/>
        <end position="658"/>
    </location>
</feature>
<gene>
    <name evidence="4" type="ORF">PENNAL_c0053G08613</name>
    <name evidence="3" type="ORF">PNAL_LOCUS3820</name>
</gene>
<dbReference type="InterPro" id="IPR022047">
    <property type="entry name" value="Microcephalin-like"/>
</dbReference>
<dbReference type="SUPFAM" id="SSF52113">
    <property type="entry name" value="BRCT domain"/>
    <property type="match status" value="1"/>
</dbReference>
<dbReference type="STRING" id="60175.A0A1V6XVE6"/>
<evidence type="ECO:0000256" key="1">
    <source>
        <dbReference type="SAM" id="MobiDB-lite"/>
    </source>
</evidence>
<feature type="compositionally biased region" description="Polar residues" evidence="1">
    <location>
        <begin position="921"/>
        <end position="932"/>
    </location>
</feature>
<feature type="region of interest" description="Disordered" evidence="1">
    <location>
        <begin position="1"/>
        <end position="372"/>
    </location>
</feature>
<feature type="compositionally biased region" description="Low complexity" evidence="1">
    <location>
        <begin position="159"/>
        <end position="179"/>
    </location>
</feature>
<feature type="compositionally biased region" description="Polar residues" evidence="1">
    <location>
        <begin position="464"/>
        <end position="475"/>
    </location>
</feature>
<feature type="region of interest" description="Disordered" evidence="1">
    <location>
        <begin position="1454"/>
        <end position="1504"/>
    </location>
</feature>
<proteinExistence type="predicted"/>
<dbReference type="PANTHER" id="PTHR14625:SF3">
    <property type="entry name" value="MICROCEPHALIN"/>
    <property type="match status" value="1"/>
</dbReference>
<dbReference type="OMA" id="FTPGHNS"/>
<feature type="region of interest" description="Disordered" evidence="1">
    <location>
        <begin position="641"/>
        <end position="680"/>
    </location>
</feature>
<reference evidence="5" key="2">
    <citation type="journal article" date="2017" name="Nat. Microbiol.">
        <title>Global analysis of biosynthetic gene clusters reveals vast potential of secondary metabolite production in Penicillium species.</title>
        <authorList>
            <person name="Nielsen J.C."/>
            <person name="Grijseels S."/>
            <person name="Prigent S."/>
            <person name="Ji B."/>
            <person name="Dainat J."/>
            <person name="Nielsen K.F."/>
            <person name="Frisvad J.C."/>
            <person name="Workman M."/>
            <person name="Nielsen J."/>
        </authorList>
    </citation>
    <scope>NUCLEOTIDE SEQUENCE [LARGE SCALE GENOMIC DNA]</scope>
    <source>
        <strain evidence="5">IBT 13039</strain>
    </source>
</reference>
<feature type="region of interest" description="Disordered" evidence="1">
    <location>
        <begin position="694"/>
        <end position="723"/>
    </location>
</feature>
<feature type="compositionally biased region" description="Low complexity" evidence="1">
    <location>
        <begin position="1257"/>
        <end position="1269"/>
    </location>
</feature>
<dbReference type="Proteomes" id="UP000191691">
    <property type="component" value="Unassembled WGS sequence"/>
</dbReference>
<feature type="domain" description="BRCT" evidence="2">
    <location>
        <begin position="1310"/>
        <end position="1422"/>
    </location>
</feature>
<feature type="compositionally biased region" description="Polar residues" evidence="1">
    <location>
        <begin position="1482"/>
        <end position="1500"/>
    </location>
</feature>
<sequence>MARAAVIPQSPAKRVGRTSTKSTAAADAKKKAPRRVAPAPRPATPAIDAESDDELGFITSKPAKPSGRPPGRPATKPKATATVTARGKKAASEPLADKSKPQNDAGENELEQQTEAPKKRVGRPRKNPLPAEAPATKPEVAPKTRGRPRAGTTAKAPQTRETATTGRRTRAAADTANETKSNQIRIATNSTTMRSNLLRGPAKKKTVKFQDVSDSEAEDLVPEVPAAGRRRVATKGAGAGKTGLGATPVRKPATTGTRGRKPAAAKKDATQPLSPKKAKQVAKSLSSYASSDGEDDELNTIKDDTKDPARLVVHSPVKHGSETTGLSSPVRRINFTPKKASSFMDENGEPKLPTPKHGSNGIGLNSPVRKINFTPNRSQNAVADSGHLALPPGNSVVFSDSMIMSSPARRPAPSSPFQFSMRETPNRGGLFRDSVNPISAPDFTPGRTSPLKMSPKKGFLGASFLQSPSKDSTSAAPARTPLFQSPAKRIASPFKNSIFSAHAPVGSRKATENAATDNGGTPSKTVELIQSTTPKSSPRASQPDEVAFEKDTEMVEDVARDIFGIELSSDRRASSISPIQEDIVVSEVTRDSLNGGNTEPIFAEVEAEGESDVEEDEIDYIQDKVQPEYEEPETICFDAMEESNMATEDDLYDQESQENSDPGASEQFEDQAQFDREEADTICFDAMEDAQLAAHNLDNQQVQEASDLDQGEDIQDESESEFEYEELDTICFDAMEDAELAANHLHHQQVQEVSDLEEVEDLHDEDEFEYEEPETICFDAMEDAHFAENDLHDEEGQVADLAMEDVNYPEEELAALEREIEEEEPQDVDTGSQSQESTPEISRTTEMQELDMEEQPDEVASLSRSPLHSTRGDEAQPPVPLNYSSEGEREWQEETIQQPGEEEQVLSEENEMEDTEPAIPTISSKPASPHESSQVEDIATLPQRTQATPSPRPSSTGGESTPLALDRPDNSENGHDSTPDAKNASNVIIDTPLHEENSWTPNTQVDSPALMAPSLFNTPSVADQSQSPAEASLGFTPLAQRFGRWEQDTPSQVRSLRPRRRGVFSLVGPLDRTNTETPTNSESVSYPDLTKSPLAQTPSLFAELPLQPQSNDTCTSPEYERTPRRSSIYEDHQVIDSPRRSTDIFEDPDSGVVELDHTTAAEVPQDQDQGFHLLEDKENLGPSILPSTPMKAQVQPDELRTIHTVSKVPLKAEGDVSPLKLSRKRGLSLSSTSPTRSSPRVRKPTLMALNDSVPILSPSRKSPRVSRSPTPKRRSITGRRSSVKAPVMAASNTPITTASPAKKQRRSISTEQKALHGAVVHVDVHTTEGEDASGIFVELVQQMGARCVKSWSWNPGSSLSPVDDVEPKDLRVGITHVVYKDGGLRTLEKVKKAAGLVKCVGVGWVLDCERENQWLDETPYAVDSSIIPRGGAKRRKSMEPRALSNVNGTLVRISESPAPSAGGRRSGVNPGAVEGFRKITPPTHQQEMPSTPPQQSSADSYQFPATPGYNFANLDAIGMSPATPGFLGNRSKLVQQSCPPKQSNRGLFPSAKPASIMLDDGQDEESRRQRRFRMEAARRKSLVYKPAVGSPLVP</sequence>
<dbReference type="EMBL" id="MOOB01000053">
    <property type="protein sequence ID" value="OQE79132.1"/>
    <property type="molecule type" value="Genomic_DNA"/>
</dbReference>
<dbReference type="OrthoDB" id="4367802at2759"/>
<dbReference type="EMBL" id="CAJVNV010000133">
    <property type="protein sequence ID" value="CAG8069775.1"/>
    <property type="molecule type" value="Genomic_DNA"/>
</dbReference>
<feature type="compositionally biased region" description="Polar residues" evidence="1">
    <location>
        <begin position="829"/>
        <end position="847"/>
    </location>
</feature>
<organism evidence="4 5">
    <name type="scientific">Penicillium nalgiovense</name>
    <dbReference type="NCBI Taxonomy" id="60175"/>
    <lineage>
        <taxon>Eukaryota</taxon>
        <taxon>Fungi</taxon>
        <taxon>Dikarya</taxon>
        <taxon>Ascomycota</taxon>
        <taxon>Pezizomycotina</taxon>
        <taxon>Eurotiomycetes</taxon>
        <taxon>Eurotiomycetidae</taxon>
        <taxon>Eurotiales</taxon>
        <taxon>Aspergillaceae</taxon>
        <taxon>Penicillium</taxon>
    </lineage>
</organism>
<protein>
    <recommendedName>
        <fullName evidence="2">BRCT domain-containing protein</fullName>
    </recommendedName>
</protein>
<feature type="compositionally biased region" description="Polar residues" evidence="1">
    <location>
        <begin position="1107"/>
        <end position="1116"/>
    </location>
</feature>
<feature type="compositionally biased region" description="Acidic residues" evidence="1">
    <location>
        <begin position="848"/>
        <end position="857"/>
    </location>
</feature>
<feature type="compositionally biased region" description="Basic and acidic residues" evidence="1">
    <location>
        <begin position="966"/>
        <end position="979"/>
    </location>
</feature>
<dbReference type="PANTHER" id="PTHR14625">
    <property type="entry name" value="MICROCEPHALIN"/>
    <property type="match status" value="1"/>
</dbReference>
<dbReference type="GO" id="GO:0000278">
    <property type="term" value="P:mitotic cell cycle"/>
    <property type="evidence" value="ECO:0007669"/>
    <property type="project" value="TreeGrafter"/>
</dbReference>
<reference evidence="3" key="3">
    <citation type="submission" date="2021-07" db="EMBL/GenBank/DDBJ databases">
        <authorList>
            <person name="Branca A.L. A."/>
        </authorList>
    </citation>
    <scope>NUCLEOTIDE SEQUENCE</scope>
</reference>
<feature type="compositionally biased region" description="Polar residues" evidence="1">
    <location>
        <begin position="513"/>
        <end position="540"/>
    </location>
</feature>